<dbReference type="PANTHER" id="PTHR45339:SF1">
    <property type="entry name" value="HYBRID SIGNAL TRANSDUCTION HISTIDINE KINASE J"/>
    <property type="match status" value="1"/>
</dbReference>
<dbReference type="EMBL" id="JBBKZV010000019">
    <property type="protein sequence ID" value="MEJ8825068.1"/>
    <property type="molecule type" value="Genomic_DNA"/>
</dbReference>
<protein>
    <submittedName>
        <fullName evidence="3">Uncharacterized protein</fullName>
    </submittedName>
</protein>
<accession>A0ABU8W4Z5</accession>
<dbReference type="InterPro" id="IPR036890">
    <property type="entry name" value="HATPase_C_sf"/>
</dbReference>
<keyword evidence="4" id="KW-1185">Reference proteome</keyword>
<keyword evidence="1" id="KW-0597">Phosphoprotein</keyword>
<sequence>MHDIYSSGHHLLSLINDILGLSKVEARRMELDVSSFNLQALLDNCTTLVRERAMRQGLALSLDVDETLGEWTADQRTQAQAGGHLHQGVGLRKRLQSCRDVWRLAHGQCLSPVSAAHFAGDDKTRVNADAHGELEGMFDVSLLGNAIDPVNDLQSRPDRTLRVVFVCEWIAEIRQYAISQVLRDLPIEFRVRRRSRLDRPAAVRACLLDPVVPKGKWRRPGRKTSR</sequence>
<keyword evidence="2" id="KW-0902">Two-component regulatory system</keyword>
<name>A0ABU8W4Z5_9BURK</name>
<proteinExistence type="predicted"/>
<evidence type="ECO:0000256" key="1">
    <source>
        <dbReference type="ARBA" id="ARBA00022553"/>
    </source>
</evidence>
<reference evidence="3 4" key="1">
    <citation type="submission" date="2024-03" db="EMBL/GenBank/DDBJ databases">
        <title>Novel species of the genus Variovorax.</title>
        <authorList>
            <person name="Liu Q."/>
            <person name="Xin Y.-H."/>
        </authorList>
    </citation>
    <scope>NUCLEOTIDE SEQUENCE [LARGE SCALE GENOMIC DNA]</scope>
    <source>
        <strain evidence="3 4">KACC 18501</strain>
    </source>
</reference>
<dbReference type="Gene3D" id="3.30.565.10">
    <property type="entry name" value="Histidine kinase-like ATPase, C-terminal domain"/>
    <property type="match status" value="1"/>
</dbReference>
<dbReference type="Proteomes" id="UP001363010">
    <property type="component" value="Unassembled WGS sequence"/>
</dbReference>
<dbReference type="PANTHER" id="PTHR45339">
    <property type="entry name" value="HYBRID SIGNAL TRANSDUCTION HISTIDINE KINASE J"/>
    <property type="match status" value="1"/>
</dbReference>
<gene>
    <name evidence="3" type="ORF">WKW80_24075</name>
</gene>
<evidence type="ECO:0000313" key="3">
    <source>
        <dbReference type="EMBL" id="MEJ8825068.1"/>
    </source>
</evidence>
<evidence type="ECO:0000256" key="2">
    <source>
        <dbReference type="ARBA" id="ARBA00023012"/>
    </source>
</evidence>
<evidence type="ECO:0000313" key="4">
    <source>
        <dbReference type="Proteomes" id="UP001363010"/>
    </source>
</evidence>
<comment type="caution">
    <text evidence="3">The sequence shown here is derived from an EMBL/GenBank/DDBJ whole genome shotgun (WGS) entry which is preliminary data.</text>
</comment>
<organism evidence="3 4">
    <name type="scientific">Variovorax humicola</name>
    <dbReference type="NCBI Taxonomy" id="1769758"/>
    <lineage>
        <taxon>Bacteria</taxon>
        <taxon>Pseudomonadati</taxon>
        <taxon>Pseudomonadota</taxon>
        <taxon>Betaproteobacteria</taxon>
        <taxon>Burkholderiales</taxon>
        <taxon>Comamonadaceae</taxon>
        <taxon>Variovorax</taxon>
    </lineage>
</organism>